<evidence type="ECO:0000256" key="1">
    <source>
        <dbReference type="PROSITE-ProRule" id="PRU00339"/>
    </source>
</evidence>
<dbReference type="SMART" id="SM00240">
    <property type="entry name" value="FHA"/>
    <property type="match status" value="3"/>
</dbReference>
<feature type="repeat" description="TPR" evidence="1">
    <location>
        <begin position="592"/>
        <end position="625"/>
    </location>
</feature>
<evidence type="ECO:0000256" key="2">
    <source>
        <dbReference type="SAM" id="Coils"/>
    </source>
</evidence>
<feature type="region of interest" description="Disordered" evidence="3">
    <location>
        <begin position="116"/>
        <end position="150"/>
    </location>
</feature>
<dbReference type="Gene3D" id="1.25.40.10">
    <property type="entry name" value="Tetratricopeptide repeat domain"/>
    <property type="match status" value="3"/>
</dbReference>
<feature type="domain" description="FHA" evidence="5">
    <location>
        <begin position="190"/>
        <end position="239"/>
    </location>
</feature>
<dbReference type="Pfam" id="PF16697">
    <property type="entry name" value="Yop-YscD_cpl"/>
    <property type="match status" value="1"/>
</dbReference>
<evidence type="ECO:0000256" key="4">
    <source>
        <dbReference type="SAM" id="Phobius"/>
    </source>
</evidence>
<feature type="coiled-coil region" evidence="2">
    <location>
        <begin position="528"/>
        <end position="558"/>
    </location>
</feature>
<dbReference type="InterPro" id="IPR050923">
    <property type="entry name" value="Cell_Proc_Reg/RNA_Proc"/>
</dbReference>
<dbReference type="SUPFAM" id="SSF49879">
    <property type="entry name" value="SMAD/FHA domain"/>
    <property type="match status" value="3"/>
</dbReference>
<dbReference type="PANTHER" id="PTHR23308">
    <property type="entry name" value="NUCLEAR INHIBITOR OF PROTEIN PHOSPHATASE-1"/>
    <property type="match status" value="1"/>
</dbReference>
<dbReference type="InterPro" id="IPR008984">
    <property type="entry name" value="SMAD_FHA_dom_sf"/>
</dbReference>
<gene>
    <name evidence="6" type="ORF">ACFL27_17015</name>
</gene>
<dbReference type="InterPro" id="IPR000253">
    <property type="entry name" value="FHA_dom"/>
</dbReference>
<keyword evidence="2" id="KW-0175">Coiled coil</keyword>
<keyword evidence="4" id="KW-0812">Transmembrane</keyword>
<feature type="domain" description="FHA" evidence="5">
    <location>
        <begin position="329"/>
        <end position="378"/>
    </location>
</feature>
<proteinExistence type="predicted"/>
<dbReference type="SMART" id="SM00028">
    <property type="entry name" value="TPR"/>
    <property type="match status" value="4"/>
</dbReference>
<evidence type="ECO:0000259" key="5">
    <source>
        <dbReference type="PROSITE" id="PS50006"/>
    </source>
</evidence>
<keyword evidence="4" id="KW-1133">Transmembrane helix</keyword>
<reference evidence="6 7" key="1">
    <citation type="submission" date="2024-09" db="EMBL/GenBank/DDBJ databases">
        <title>Laminarin stimulates single cell rates of sulfate reduction while oxygen inhibits transcriptomic activity in coastal marine sediment.</title>
        <authorList>
            <person name="Lindsay M."/>
            <person name="Orcutt B."/>
            <person name="Emerson D."/>
            <person name="Stepanauskas R."/>
            <person name="D'Angelo T."/>
        </authorList>
    </citation>
    <scope>NUCLEOTIDE SEQUENCE [LARGE SCALE GENOMIC DNA]</scope>
    <source>
        <strain evidence="6">SAG AM-311-K15</strain>
    </source>
</reference>
<dbReference type="PROSITE" id="PS50005">
    <property type="entry name" value="TPR"/>
    <property type="match status" value="1"/>
</dbReference>
<feature type="region of interest" description="Disordered" evidence="3">
    <location>
        <begin position="635"/>
        <end position="663"/>
    </location>
</feature>
<name>A0ABV6Z0C8_UNCC1</name>
<comment type="caution">
    <text evidence="6">The sequence shown here is derived from an EMBL/GenBank/DDBJ whole genome shotgun (WGS) entry which is preliminary data.</text>
</comment>
<dbReference type="InterPro" id="IPR032030">
    <property type="entry name" value="YscD_cytoplasmic_dom"/>
</dbReference>
<feature type="compositionally biased region" description="Low complexity" evidence="3">
    <location>
        <begin position="637"/>
        <end position="658"/>
    </location>
</feature>
<dbReference type="Gene3D" id="2.60.200.20">
    <property type="match status" value="3"/>
</dbReference>
<sequence length="865" mass="97936">MPKLVLLSGTKVAAKFPITGEKTILGREDKNDIVLEGSSVSRLHSQVLLEGEDFYIEDLGSRNGTLVNGIRITKELLKDGDEIAIGEYTFLFEEDVQTESKDETLVSSLAEVEVEQKPPPVESERFESTDAEFVESESQQPKITERPHEDDVTLVEDVETFTETEKTPAKLVILKNNKMENEHIIDTDIVTIGRDTENILQLEAESISRFHAQIVKEGRKYKLIDLESQSGTYLRGQQINQSTLRNGDEITIGDFALIFRDIKAVPVSRPVDTEVPERTDPDIDDYDDDRTIVESEYKRRESDFIQHPKFVMIKGPDVGQEFTLNKQSMKIGRDTTNDIVIKDESISRLHAIVTINQEEVTVTDQESLNGLEINDELVSEVTLKKGDVFKLGTVSLRFVESGEVYSSRQFVHDDVEQTGVADSRSITSEAEKGKKGQPPLLRIGLIIGIAVLTIFLILSFLFKATPPAPTLSTYSPPAAPDVQQPSPKAVSEISIYQLMTKGKDDLDYHKWENAVTQFDQILAIKPDHEEARLLKGQAREEMKNYETLKLAKRRLEANEDEDALRTFEQIPESSVYFNSAQDQAQLIRKALTKRHFELGKQHQDNKKFAQALQEYEKALLYDEKDKKVLEAKKLSETRMSSASSETTAAPTVSKSQTTSKKRQSAATLIQNGLNDYLNGDCGAALQKFQKVLKLNLPESDPKVDQALNYMRLVSRLKDHFESGQRAFNSGDVDRALEGWNKVLELEKEIPKTRNSTYYNKIALPMAEKLYEKGFALYNAGLDDLQLKEAYVLWQKALTFNPNHGAAQEGLQKITKLAAAVFREGYVRQDSDVNFAISKWKKVLQIVPRDTDYYRKAERMIKKYQK</sequence>
<evidence type="ECO:0000256" key="3">
    <source>
        <dbReference type="SAM" id="MobiDB-lite"/>
    </source>
</evidence>
<dbReference type="CDD" id="cd00060">
    <property type="entry name" value="FHA"/>
    <property type="match status" value="3"/>
</dbReference>
<protein>
    <submittedName>
        <fullName evidence="6">FHA domain-containing protein</fullName>
    </submittedName>
</protein>
<dbReference type="Pfam" id="PF00498">
    <property type="entry name" value="FHA"/>
    <property type="match status" value="2"/>
</dbReference>
<keyword evidence="4" id="KW-0472">Membrane</keyword>
<dbReference type="SUPFAM" id="SSF48452">
    <property type="entry name" value="TPR-like"/>
    <property type="match status" value="2"/>
</dbReference>
<dbReference type="InterPro" id="IPR011990">
    <property type="entry name" value="TPR-like_helical_dom_sf"/>
</dbReference>
<dbReference type="Proteomes" id="UP001594351">
    <property type="component" value="Unassembled WGS sequence"/>
</dbReference>
<evidence type="ECO:0000313" key="7">
    <source>
        <dbReference type="Proteomes" id="UP001594351"/>
    </source>
</evidence>
<keyword evidence="1" id="KW-0802">TPR repeat</keyword>
<organism evidence="6 7">
    <name type="scientific">candidate division CSSED10-310 bacterium</name>
    <dbReference type="NCBI Taxonomy" id="2855610"/>
    <lineage>
        <taxon>Bacteria</taxon>
        <taxon>Bacteria division CSSED10-310</taxon>
    </lineage>
</organism>
<keyword evidence="7" id="KW-1185">Reference proteome</keyword>
<accession>A0ABV6Z0C8</accession>
<evidence type="ECO:0000313" key="6">
    <source>
        <dbReference type="EMBL" id="MFC1851895.1"/>
    </source>
</evidence>
<dbReference type="InterPro" id="IPR019734">
    <property type="entry name" value="TPR_rpt"/>
</dbReference>
<feature type="transmembrane region" description="Helical" evidence="4">
    <location>
        <begin position="440"/>
        <end position="462"/>
    </location>
</feature>
<dbReference type="PROSITE" id="PS50006">
    <property type="entry name" value="FHA_DOMAIN"/>
    <property type="match status" value="3"/>
</dbReference>
<dbReference type="EMBL" id="JBHPBY010000239">
    <property type="protein sequence ID" value="MFC1851895.1"/>
    <property type="molecule type" value="Genomic_DNA"/>
</dbReference>
<feature type="domain" description="FHA" evidence="5">
    <location>
        <begin position="23"/>
        <end position="72"/>
    </location>
</feature>